<dbReference type="Gene3D" id="3.40.50.1980">
    <property type="entry name" value="Nitrogenase molybdenum iron protein domain"/>
    <property type="match status" value="2"/>
</dbReference>
<comment type="similarity">
    <text evidence="3">Belongs to the bacterial solute-binding protein 9 family.</text>
</comment>
<dbReference type="PRINTS" id="PR00691">
    <property type="entry name" value="ADHESINB"/>
</dbReference>
<comment type="caution">
    <text evidence="6">The sequence shown here is derived from an EMBL/GenBank/DDBJ whole genome shotgun (WGS) entry which is preliminary data.</text>
</comment>
<dbReference type="Proteomes" id="UP001597231">
    <property type="component" value="Unassembled WGS sequence"/>
</dbReference>
<keyword evidence="2 5" id="KW-0732">Signal</keyword>
<dbReference type="InterPro" id="IPR006127">
    <property type="entry name" value="ZnuA-like"/>
</dbReference>
<evidence type="ECO:0000313" key="6">
    <source>
        <dbReference type="EMBL" id="MFD1205411.1"/>
    </source>
</evidence>
<accession>A0ABW3TXB0</accession>
<dbReference type="RefSeq" id="WP_381480585.1">
    <property type="nucleotide sequence ID" value="NZ_JBHTLT010000045.1"/>
</dbReference>
<evidence type="ECO:0000256" key="2">
    <source>
        <dbReference type="ARBA" id="ARBA00022729"/>
    </source>
</evidence>
<sequence length="325" mass="36561">MSKKFLLVLSVIFLLLLTACGNKEQAKEKDKTRGDHVLSVYTTVYPLQYFTDRIGGESVQVQSIYPPGSDEHTFEPTQKDMMTLADSDLFFYVGLGLEGFVENAEKTMKGEHVKMVAVADSISKESLGEGHNHNHDHEGEDQEEHDHHHGEYDPHVWISPLLSVELATTIKDSLIEALPEKKDVFEQNFESLKTDLLELDQTFKEMASNAPTKTFFVSHAAFGYIANTYGLEQVAVAGLNSQSEPSQKQLTSLVEYAKENDIKYVLFEQNVSSKLTDVIRKEIGAESLMLHNLGVLTPDDLKNNEDYISLMERNIETLEKALSNE</sequence>
<keyword evidence="7" id="KW-1185">Reference proteome</keyword>
<gene>
    <name evidence="6" type="ORF">ACFQ38_09905</name>
</gene>
<dbReference type="EMBL" id="JBHTLT010000045">
    <property type="protein sequence ID" value="MFD1205411.1"/>
    <property type="molecule type" value="Genomic_DNA"/>
</dbReference>
<evidence type="ECO:0000256" key="5">
    <source>
        <dbReference type="SAM" id="SignalP"/>
    </source>
</evidence>
<dbReference type="PROSITE" id="PS51257">
    <property type="entry name" value="PROKAR_LIPOPROTEIN"/>
    <property type="match status" value="1"/>
</dbReference>
<reference evidence="7" key="1">
    <citation type="journal article" date="2019" name="Int. J. Syst. Evol. Microbiol.">
        <title>The Global Catalogue of Microorganisms (GCM) 10K type strain sequencing project: providing services to taxonomists for standard genome sequencing and annotation.</title>
        <authorList>
            <consortium name="The Broad Institute Genomics Platform"/>
            <consortium name="The Broad Institute Genome Sequencing Center for Infectious Disease"/>
            <person name="Wu L."/>
            <person name="Ma J."/>
        </authorList>
    </citation>
    <scope>NUCLEOTIDE SEQUENCE [LARGE SCALE GENOMIC DNA]</scope>
    <source>
        <strain evidence="7">CCUG 53915</strain>
    </source>
</reference>
<dbReference type="Pfam" id="PF01297">
    <property type="entry name" value="ZnuA"/>
    <property type="match status" value="1"/>
</dbReference>
<dbReference type="PANTHER" id="PTHR42953">
    <property type="entry name" value="HIGH-AFFINITY ZINC UPTAKE SYSTEM PROTEIN ZNUA-RELATED"/>
    <property type="match status" value="1"/>
</dbReference>
<evidence type="ECO:0000256" key="1">
    <source>
        <dbReference type="ARBA" id="ARBA00022448"/>
    </source>
</evidence>
<dbReference type="InterPro" id="IPR050492">
    <property type="entry name" value="Bact_metal-bind_prot9"/>
</dbReference>
<dbReference type="InterPro" id="IPR006129">
    <property type="entry name" value="AdhesinB"/>
</dbReference>
<evidence type="ECO:0000256" key="4">
    <source>
        <dbReference type="SAM" id="MobiDB-lite"/>
    </source>
</evidence>
<proteinExistence type="inferred from homology"/>
<protein>
    <submittedName>
        <fullName evidence="6">Metal ABC transporter solute-binding protein, Zn/Mn family</fullName>
    </submittedName>
</protein>
<feature type="signal peptide" evidence="5">
    <location>
        <begin position="1"/>
        <end position="26"/>
    </location>
</feature>
<keyword evidence="1 3" id="KW-0813">Transport</keyword>
<dbReference type="PRINTS" id="PR00690">
    <property type="entry name" value="ADHESNFAMILY"/>
</dbReference>
<feature type="region of interest" description="Disordered" evidence="4">
    <location>
        <begin position="126"/>
        <end position="152"/>
    </location>
</feature>
<name>A0ABW3TXB0_9BACL</name>
<evidence type="ECO:0000256" key="3">
    <source>
        <dbReference type="RuleBase" id="RU003512"/>
    </source>
</evidence>
<evidence type="ECO:0000313" key="7">
    <source>
        <dbReference type="Proteomes" id="UP001597231"/>
    </source>
</evidence>
<dbReference type="PANTHER" id="PTHR42953:SF8">
    <property type="entry name" value="ZINT DOMAIN-CONTAINING PROTEIN"/>
    <property type="match status" value="1"/>
</dbReference>
<organism evidence="6 7">
    <name type="scientific">Sporosarcina contaminans</name>
    <dbReference type="NCBI Taxonomy" id="633403"/>
    <lineage>
        <taxon>Bacteria</taxon>
        <taxon>Bacillati</taxon>
        <taxon>Bacillota</taxon>
        <taxon>Bacilli</taxon>
        <taxon>Bacillales</taxon>
        <taxon>Caryophanaceae</taxon>
        <taxon>Sporosarcina</taxon>
    </lineage>
</organism>
<dbReference type="InterPro" id="IPR006128">
    <property type="entry name" value="Lipoprotein_PsaA-like"/>
</dbReference>
<dbReference type="CDD" id="cd01017">
    <property type="entry name" value="AdcA"/>
    <property type="match status" value="1"/>
</dbReference>
<dbReference type="SUPFAM" id="SSF53807">
    <property type="entry name" value="Helical backbone' metal receptor"/>
    <property type="match status" value="1"/>
</dbReference>
<feature type="chain" id="PRO_5046754434" evidence="5">
    <location>
        <begin position="27"/>
        <end position="325"/>
    </location>
</feature>